<gene>
    <name evidence="2" type="ORF">H9811_06625</name>
</gene>
<evidence type="ECO:0000313" key="3">
    <source>
        <dbReference type="Proteomes" id="UP000824048"/>
    </source>
</evidence>
<dbReference type="EMBL" id="DXBP01000044">
    <property type="protein sequence ID" value="HIZ42218.1"/>
    <property type="molecule type" value="Genomic_DNA"/>
</dbReference>
<accession>A0A9D2JA77</accession>
<reference evidence="2" key="1">
    <citation type="journal article" date="2021" name="PeerJ">
        <title>Extensive microbial diversity within the chicken gut microbiome revealed by metagenomics and culture.</title>
        <authorList>
            <person name="Gilroy R."/>
            <person name="Ravi A."/>
            <person name="Getino M."/>
            <person name="Pursley I."/>
            <person name="Horton D.L."/>
            <person name="Alikhan N.F."/>
            <person name="Baker D."/>
            <person name="Gharbi K."/>
            <person name="Hall N."/>
            <person name="Watson M."/>
            <person name="Adriaenssens E.M."/>
            <person name="Foster-Nyarko E."/>
            <person name="Jarju S."/>
            <person name="Secka A."/>
            <person name="Antonio M."/>
            <person name="Oren A."/>
            <person name="Chaudhuri R.R."/>
            <person name="La Ragione R."/>
            <person name="Hildebrand F."/>
            <person name="Pallen M.J."/>
        </authorList>
    </citation>
    <scope>NUCLEOTIDE SEQUENCE</scope>
    <source>
        <strain evidence="2">ChiSxjej1B13-11774</strain>
    </source>
</reference>
<name>A0A9D2JA77_9FIRM</name>
<sequence length="93" mass="10540">MTFIWRRGTEGAKAALFSGDFVGFAVFCRPTPADIDSAHPFIAIIKGCFLFLRRIFWGNHARKRNKVSEERRQGNERGNPTERSAGLCDPLRV</sequence>
<dbReference type="Proteomes" id="UP000824048">
    <property type="component" value="Unassembled WGS sequence"/>
</dbReference>
<organism evidence="2 3">
    <name type="scientific">Candidatus Gemmiger excrementigallinarum</name>
    <dbReference type="NCBI Taxonomy" id="2838609"/>
    <lineage>
        <taxon>Bacteria</taxon>
        <taxon>Bacillati</taxon>
        <taxon>Bacillota</taxon>
        <taxon>Clostridia</taxon>
        <taxon>Eubacteriales</taxon>
        <taxon>Gemmiger</taxon>
    </lineage>
</organism>
<reference evidence="2" key="2">
    <citation type="submission" date="2021-04" db="EMBL/GenBank/DDBJ databases">
        <authorList>
            <person name="Gilroy R."/>
        </authorList>
    </citation>
    <scope>NUCLEOTIDE SEQUENCE</scope>
    <source>
        <strain evidence="2">ChiSxjej1B13-11774</strain>
    </source>
</reference>
<protein>
    <submittedName>
        <fullName evidence="2">Uncharacterized protein</fullName>
    </submittedName>
</protein>
<feature type="compositionally biased region" description="Basic and acidic residues" evidence="1">
    <location>
        <begin position="66"/>
        <end position="75"/>
    </location>
</feature>
<dbReference type="AlphaFoldDB" id="A0A9D2JA77"/>
<evidence type="ECO:0000256" key="1">
    <source>
        <dbReference type="SAM" id="MobiDB-lite"/>
    </source>
</evidence>
<comment type="caution">
    <text evidence="2">The sequence shown here is derived from an EMBL/GenBank/DDBJ whole genome shotgun (WGS) entry which is preliminary data.</text>
</comment>
<proteinExistence type="predicted"/>
<feature type="region of interest" description="Disordered" evidence="1">
    <location>
        <begin position="64"/>
        <end position="93"/>
    </location>
</feature>
<evidence type="ECO:0000313" key="2">
    <source>
        <dbReference type="EMBL" id="HIZ42218.1"/>
    </source>
</evidence>